<sequence length="696" mass="75503">MAFNFNWSPLTTDASFYTRAQELLTTALNKSPRPPIIVDDIIVNELNLGHIPPELEILEIGDLAEDRFRGIFKMNYNGDAFLTLKTKVQANPLNTYLSTRDVFASPQPLAAATGLTIPLQITLSDIKLSAFIVLVFSRQKGLTLVFRNDPLESLKVSSTFDSIPFVRDYLQKEIDGQLRILLMDQLPAIIHRLSLRLWVPEYRAKDDQDLEIQSGLNQEPVIDPLSSPPQDPVDSTGNLLNSSDIASLSLDTSIEPHSLFSQKNLLRLATLNDSHRTLSLFTPSIRDTVFRAWAGSPERSDLTGIHSPIAPFLSRSQSYAASTSTTYTFMDNASQTARSQLGPGFSLGGVRHSKPHRKRKKRVVNLRKKVDDAEDSGSVFSGDSESYTTESVTESETTSAPSVFTPPQLLAENSLVGQGEPSTPPLSPLATLRSNKLSDNRPATPPTRLPKPPARKPLAGAFEPLDPLRESPRSSVNVNSEEAPYLPLELDDTPRASRQFTSTSLPSSTAGSPPTHHSLQSIISQPLPPSRSRSTLTRHLQHTSSHTPASFPHSSSHLHAQSQSQSQPQPVPAFLQFLDPGNSASIAERAWMMKMANEVAQRYQVEKERMERENTRATATTATTYSSSASGIPLTTSGKVNISSSGSGSATSGLGIGGLGPPTSSSDGIKSKLGNLDSDADDESRGTSPPPPAYAA</sequence>
<comment type="subcellular location">
    <subcellularLocation>
        <location evidence="1">Membrane</location>
    </subcellularLocation>
    <subcellularLocation>
        <location evidence="10">Mitochondrion outer membrane</location>
        <topology evidence="10">Multi-pass membrane protein</topology>
    </subcellularLocation>
    <text evidence="10">The ERMES/MDM complex localizes to a few discrete foci (around 10 per single cell), that represent mitochondria-endoplasmic reticulum junctions. These foci are often found next to mtDNA nucleoids.</text>
</comment>
<dbReference type="PROSITE" id="PS51847">
    <property type="entry name" value="SMP"/>
    <property type="match status" value="1"/>
</dbReference>
<feature type="domain" description="SMP-LTD" evidence="12">
    <location>
        <begin position="1"/>
        <end position="208"/>
    </location>
</feature>
<evidence type="ECO:0000256" key="10">
    <source>
        <dbReference type="HAMAP-Rule" id="MF_03105"/>
    </source>
</evidence>
<comment type="function">
    <text evidence="10">Component of the ERMES/MDM complex, which serves as a molecular tether to connect the endoplasmic reticulum (ER) and mitochondria. Components of this complex are involved in the control of mitochondrial shape and protein biogenesis, and function in nonvesicular lipid trafficking between the ER and mitochondria. MDM34 is required for the interaction of the ER-resident membrane protein MMM1 and the outer mitochondrial membrane-resident beta-barrel protein MDM10.</text>
</comment>
<evidence type="ECO:0000256" key="5">
    <source>
        <dbReference type="ARBA" id="ARBA00022787"/>
    </source>
</evidence>
<dbReference type="InterPro" id="IPR031468">
    <property type="entry name" value="SMP_LBD"/>
</dbReference>
<evidence type="ECO:0000256" key="8">
    <source>
        <dbReference type="ARBA" id="ARBA00023128"/>
    </source>
</evidence>
<evidence type="ECO:0000313" key="14">
    <source>
        <dbReference type="Proteomes" id="UP000053317"/>
    </source>
</evidence>
<keyword evidence="5 10" id="KW-1000">Mitochondrion outer membrane</keyword>
<reference evidence="13 14" key="2">
    <citation type="submission" date="2015-05" db="EMBL/GenBank/DDBJ databases">
        <authorList>
            <person name="Morales-Cruz A."/>
            <person name="Amrine K.C."/>
            <person name="Cantu D."/>
        </authorList>
    </citation>
    <scope>NUCLEOTIDE SEQUENCE [LARGE SCALE GENOMIC DNA]</scope>
    <source>
        <strain evidence="13">UCRPC4</strain>
    </source>
</reference>
<dbReference type="InterPro" id="IPR058825">
    <property type="entry name" value="MDM34_N"/>
</dbReference>
<evidence type="ECO:0000259" key="12">
    <source>
        <dbReference type="PROSITE" id="PS51847"/>
    </source>
</evidence>
<dbReference type="Pfam" id="PF26545">
    <property type="entry name" value="Mdm34_N"/>
    <property type="match status" value="1"/>
</dbReference>
<feature type="compositionally biased region" description="Low complexity" evidence="11">
    <location>
        <begin position="552"/>
        <end position="568"/>
    </location>
</feature>
<keyword evidence="6" id="KW-0445">Lipid transport</keyword>
<dbReference type="EMBL" id="LCWF01000100">
    <property type="protein sequence ID" value="KKY20113.1"/>
    <property type="molecule type" value="Genomic_DNA"/>
</dbReference>
<gene>
    <name evidence="10" type="primary">MDM34</name>
    <name evidence="13" type="ORF">UCRPC4_g04247</name>
</gene>
<proteinExistence type="inferred from homology"/>
<feature type="region of interest" description="Disordered" evidence="11">
    <location>
        <begin position="607"/>
        <end position="696"/>
    </location>
</feature>
<feature type="compositionally biased region" description="Pro residues" evidence="11">
    <location>
        <begin position="443"/>
        <end position="452"/>
    </location>
</feature>
<keyword evidence="8 10" id="KW-0496">Mitochondrion</keyword>
<comment type="similarity">
    <text evidence="10">Belongs to the MDM34 family.</text>
</comment>
<dbReference type="OrthoDB" id="17927at2759"/>
<dbReference type="GO" id="GO:0008289">
    <property type="term" value="F:lipid binding"/>
    <property type="evidence" value="ECO:0007669"/>
    <property type="project" value="UniProtKB-KW"/>
</dbReference>
<feature type="compositionally biased region" description="Low complexity" evidence="11">
    <location>
        <begin position="384"/>
        <end position="399"/>
    </location>
</feature>
<organism evidence="13 14">
    <name type="scientific">Phaeomoniella chlamydospora</name>
    <name type="common">Phaeoacremonium chlamydosporum</name>
    <dbReference type="NCBI Taxonomy" id="158046"/>
    <lineage>
        <taxon>Eukaryota</taxon>
        <taxon>Fungi</taxon>
        <taxon>Dikarya</taxon>
        <taxon>Ascomycota</taxon>
        <taxon>Pezizomycotina</taxon>
        <taxon>Eurotiomycetes</taxon>
        <taxon>Chaetothyriomycetidae</taxon>
        <taxon>Phaeomoniellales</taxon>
        <taxon>Phaeomoniellaceae</taxon>
        <taxon>Phaeomoniella</taxon>
    </lineage>
</organism>
<feature type="region of interest" description="Disordered" evidence="11">
    <location>
        <begin position="219"/>
        <end position="238"/>
    </location>
</feature>
<dbReference type="GO" id="GO:0015914">
    <property type="term" value="P:phospholipid transport"/>
    <property type="evidence" value="ECO:0007669"/>
    <property type="project" value="TreeGrafter"/>
</dbReference>
<feature type="compositionally biased region" description="Basic residues" evidence="11">
    <location>
        <begin position="351"/>
        <end position="367"/>
    </location>
</feature>
<accession>A0A0G2G8U1</accession>
<evidence type="ECO:0000256" key="2">
    <source>
        <dbReference type="ARBA" id="ARBA00022448"/>
    </source>
</evidence>
<feature type="compositionally biased region" description="Low complexity" evidence="11">
    <location>
        <begin position="642"/>
        <end position="653"/>
    </location>
</feature>
<comment type="caution">
    <text evidence="13">The sequence shown here is derived from an EMBL/GenBank/DDBJ whole genome shotgun (WGS) entry which is preliminary data.</text>
</comment>
<keyword evidence="9 10" id="KW-0472">Membrane</keyword>
<evidence type="ECO:0000256" key="7">
    <source>
        <dbReference type="ARBA" id="ARBA00023121"/>
    </source>
</evidence>
<feature type="region of interest" description="Disordered" evidence="11">
    <location>
        <begin position="342"/>
        <end position="576"/>
    </location>
</feature>
<keyword evidence="2" id="KW-0813">Transport</keyword>
<evidence type="ECO:0000256" key="4">
    <source>
        <dbReference type="ARBA" id="ARBA00022692"/>
    </source>
</evidence>
<dbReference type="Proteomes" id="UP000053317">
    <property type="component" value="Unassembled WGS sequence"/>
</dbReference>
<name>A0A0G2G8U1_PHACM</name>
<feature type="compositionally biased region" description="Polar residues" evidence="11">
    <location>
        <begin position="531"/>
        <end position="548"/>
    </location>
</feature>
<comment type="subunit">
    <text evidence="10">Component of the ER-mitochondria encounter structure (ERMES) or MDM complex, composed of MMM1, MDM10, MDM12 and MDM34.</text>
</comment>
<keyword evidence="3 10" id="KW-1134">Transmembrane beta strand</keyword>
<dbReference type="GO" id="GO:1990456">
    <property type="term" value="P:mitochondrion-endoplasmic reticulum membrane tethering"/>
    <property type="evidence" value="ECO:0007669"/>
    <property type="project" value="TreeGrafter"/>
</dbReference>
<evidence type="ECO:0000256" key="1">
    <source>
        <dbReference type="ARBA" id="ARBA00004370"/>
    </source>
</evidence>
<dbReference type="GO" id="GO:0032865">
    <property type="term" value="C:ERMES complex"/>
    <property type="evidence" value="ECO:0007669"/>
    <property type="project" value="UniProtKB-UniRule"/>
</dbReference>
<evidence type="ECO:0000256" key="3">
    <source>
        <dbReference type="ARBA" id="ARBA00022452"/>
    </source>
</evidence>
<feature type="compositionally biased region" description="Polar residues" evidence="11">
    <location>
        <begin position="496"/>
        <end position="524"/>
    </location>
</feature>
<dbReference type="AlphaFoldDB" id="A0A0G2G8U1"/>
<reference evidence="13 14" key="1">
    <citation type="submission" date="2015-05" db="EMBL/GenBank/DDBJ databases">
        <title>Distinctive expansion of gene families associated with plant cell wall degradation and secondary metabolism in the genomes of grapevine trunk pathogens.</title>
        <authorList>
            <person name="Lawrence D.P."/>
            <person name="Travadon R."/>
            <person name="Rolshausen P.E."/>
            <person name="Baumgartner K."/>
        </authorList>
    </citation>
    <scope>NUCLEOTIDE SEQUENCE [LARGE SCALE GENOMIC DNA]</scope>
    <source>
        <strain evidence="13">UCRPC4</strain>
    </source>
</reference>
<keyword evidence="14" id="KW-1185">Reference proteome</keyword>
<evidence type="ECO:0000256" key="6">
    <source>
        <dbReference type="ARBA" id="ARBA00023055"/>
    </source>
</evidence>
<dbReference type="HAMAP" id="MF_03105">
    <property type="entry name" value="Mdm34"/>
    <property type="match status" value="1"/>
</dbReference>
<comment type="domain">
    <text evidence="10">Lacks alpha-helical transmembrane segments, suggesting that it resides in the membrane via beta-sheet conformations similar to those predicted for other outer membrane proteins and porin.</text>
</comment>
<dbReference type="InterPro" id="IPR027536">
    <property type="entry name" value="MDM34"/>
</dbReference>
<evidence type="ECO:0000256" key="9">
    <source>
        <dbReference type="ARBA" id="ARBA00023136"/>
    </source>
</evidence>
<evidence type="ECO:0000256" key="11">
    <source>
        <dbReference type="SAM" id="MobiDB-lite"/>
    </source>
</evidence>
<dbReference type="CDD" id="cd21673">
    <property type="entry name" value="SMP_Mdm34"/>
    <property type="match status" value="1"/>
</dbReference>
<dbReference type="PANTHER" id="PTHR28185">
    <property type="entry name" value="MITOCHONDRIAL DISTRIBUTION AND MORPHOLOGY PROTEIN 34"/>
    <property type="match status" value="1"/>
</dbReference>
<keyword evidence="4 10" id="KW-0812">Transmembrane</keyword>
<evidence type="ECO:0000313" key="13">
    <source>
        <dbReference type="EMBL" id="KKY20113.1"/>
    </source>
</evidence>
<dbReference type="PANTHER" id="PTHR28185:SF1">
    <property type="entry name" value="MITOCHONDRIAL DISTRIBUTION AND MORPHOLOGY PROTEIN 34"/>
    <property type="match status" value="1"/>
</dbReference>
<protein>
    <recommendedName>
        <fullName evidence="10">Mitochondrial distribution and morphology protein 34</fullName>
    </recommendedName>
</protein>
<dbReference type="GO" id="GO:0007005">
    <property type="term" value="P:mitochondrion organization"/>
    <property type="evidence" value="ECO:0007669"/>
    <property type="project" value="InterPro"/>
</dbReference>
<keyword evidence="7" id="KW-0446">Lipid-binding</keyword>
<feature type="compositionally biased region" description="Low complexity" evidence="11">
    <location>
        <begin position="616"/>
        <end position="630"/>
    </location>
</feature>